<comment type="caution">
    <text evidence="2">The sequence shown here is derived from an EMBL/GenBank/DDBJ whole genome shotgun (WGS) entry which is preliminary data.</text>
</comment>
<feature type="signal peptide" evidence="1">
    <location>
        <begin position="1"/>
        <end position="21"/>
    </location>
</feature>
<protein>
    <submittedName>
        <fullName evidence="2">Uncharacterized protein</fullName>
    </submittedName>
</protein>
<organism evidence="2 3">
    <name type="scientific">Reyranella soli</name>
    <dbReference type="NCBI Taxonomy" id="1230389"/>
    <lineage>
        <taxon>Bacteria</taxon>
        <taxon>Pseudomonadati</taxon>
        <taxon>Pseudomonadota</taxon>
        <taxon>Alphaproteobacteria</taxon>
        <taxon>Hyphomicrobiales</taxon>
        <taxon>Reyranellaceae</taxon>
        <taxon>Reyranella</taxon>
    </lineage>
</organism>
<evidence type="ECO:0000256" key="1">
    <source>
        <dbReference type="SAM" id="SignalP"/>
    </source>
</evidence>
<reference evidence="2 3" key="1">
    <citation type="submission" date="2019-07" db="EMBL/GenBank/DDBJ databases">
        <title>Whole genome shotgun sequence of Reyranella soli NBRC 108950.</title>
        <authorList>
            <person name="Hosoyama A."/>
            <person name="Uohara A."/>
            <person name="Ohji S."/>
            <person name="Ichikawa N."/>
        </authorList>
    </citation>
    <scope>NUCLEOTIDE SEQUENCE [LARGE SCALE GENOMIC DNA]</scope>
    <source>
        <strain evidence="2 3">NBRC 108950</strain>
    </source>
</reference>
<dbReference type="AlphaFoldDB" id="A0A512N2Y6"/>
<name>A0A512N2Y6_9HYPH</name>
<gene>
    <name evidence="2" type="ORF">RSO01_05200</name>
</gene>
<sequence length="192" mass="21337">MGKTAVLLAALLAVLAGPVCARDPNVPPSQAAFRAALTKFYKKCEKETETARFGDLQHARSEAFAQSLGQGLSFEGWLLELRGIEPTPRGGYFVRFVDPVMADFRNVRPTYWNGGPGKIGRETAILPNSDLHDIVRDMRPGLKAVVSGRFFPAEDGRPLFESSKVTFKANEAEKAKFRMPYFSVQFIKIEPR</sequence>
<proteinExistence type="predicted"/>
<evidence type="ECO:0000313" key="3">
    <source>
        <dbReference type="Proteomes" id="UP000321058"/>
    </source>
</evidence>
<feature type="chain" id="PRO_5022091971" evidence="1">
    <location>
        <begin position="22"/>
        <end position="192"/>
    </location>
</feature>
<dbReference type="Proteomes" id="UP000321058">
    <property type="component" value="Unassembled WGS sequence"/>
</dbReference>
<evidence type="ECO:0000313" key="2">
    <source>
        <dbReference type="EMBL" id="GEP53354.1"/>
    </source>
</evidence>
<keyword evidence="3" id="KW-1185">Reference proteome</keyword>
<dbReference type="EMBL" id="BKAJ01000008">
    <property type="protein sequence ID" value="GEP53354.1"/>
    <property type="molecule type" value="Genomic_DNA"/>
</dbReference>
<accession>A0A512N2Y6</accession>
<keyword evidence="1" id="KW-0732">Signal</keyword>